<dbReference type="Gene3D" id="2.40.30.170">
    <property type="match status" value="1"/>
</dbReference>
<dbReference type="Gene3D" id="1.10.357.10">
    <property type="entry name" value="Tetracycline Repressor, domain 2"/>
    <property type="match status" value="1"/>
</dbReference>
<dbReference type="InterPro" id="IPR001647">
    <property type="entry name" value="HTH_TetR"/>
</dbReference>
<dbReference type="OrthoDB" id="5575708at2759"/>
<dbReference type="SUPFAM" id="SSF111369">
    <property type="entry name" value="HlyD-like secretion proteins"/>
    <property type="match status" value="1"/>
</dbReference>
<feature type="transmembrane region" description="Helical" evidence="2">
    <location>
        <begin position="2028"/>
        <end position="2050"/>
    </location>
</feature>
<dbReference type="InterPro" id="IPR027463">
    <property type="entry name" value="AcrB_DN_DC_subdom"/>
</dbReference>
<comment type="caution">
    <text evidence="4">The sequence shown here is derived from an EMBL/GenBank/DDBJ whole genome shotgun (WGS) entry which is preliminary data.</text>
</comment>
<dbReference type="InterPro" id="IPR032466">
    <property type="entry name" value="Metal_Hydrolase"/>
</dbReference>
<dbReference type="EMBL" id="CAJNJA010015696">
    <property type="protein sequence ID" value="CAE7366014.1"/>
    <property type="molecule type" value="Genomic_DNA"/>
</dbReference>
<feature type="transmembrane region" description="Helical" evidence="2">
    <location>
        <begin position="2102"/>
        <end position="2129"/>
    </location>
</feature>
<dbReference type="Gene3D" id="1.10.287.470">
    <property type="entry name" value="Helix hairpin bin"/>
    <property type="match status" value="1"/>
</dbReference>
<dbReference type="Gene3D" id="2.40.50.100">
    <property type="match status" value="1"/>
</dbReference>
<feature type="transmembrane region" description="Helical" evidence="2">
    <location>
        <begin position="950"/>
        <end position="971"/>
    </location>
</feature>
<feature type="domain" description="HTH tetR-type" evidence="3">
    <location>
        <begin position="1340"/>
        <end position="1400"/>
    </location>
</feature>
<organism evidence="4 5">
    <name type="scientific">Symbiodinium necroappetens</name>
    <dbReference type="NCBI Taxonomy" id="1628268"/>
    <lineage>
        <taxon>Eukaryota</taxon>
        <taxon>Sar</taxon>
        <taxon>Alveolata</taxon>
        <taxon>Dinophyceae</taxon>
        <taxon>Suessiales</taxon>
        <taxon>Symbiodiniaceae</taxon>
        <taxon>Symbiodinium</taxon>
    </lineage>
</organism>
<dbReference type="Pfam" id="PF04909">
    <property type="entry name" value="Amidohydro_2"/>
    <property type="match status" value="1"/>
</dbReference>
<feature type="transmembrane region" description="Helical" evidence="2">
    <location>
        <begin position="1029"/>
        <end position="1052"/>
    </location>
</feature>
<dbReference type="PANTHER" id="PTHR32063">
    <property type="match status" value="1"/>
</dbReference>
<name>A0A812Q669_9DINO</name>
<dbReference type="InterPro" id="IPR006143">
    <property type="entry name" value="RND_pump_MFP"/>
</dbReference>
<dbReference type="Proteomes" id="UP000601435">
    <property type="component" value="Unassembled WGS sequence"/>
</dbReference>
<dbReference type="Gene3D" id="3.40.30.10">
    <property type="entry name" value="Glutaredoxin"/>
    <property type="match status" value="1"/>
</dbReference>
<dbReference type="InterPro" id="IPR041479">
    <property type="entry name" value="TetR_CgmR_C"/>
</dbReference>
<feature type="transmembrane region" description="Helical" evidence="2">
    <location>
        <begin position="2388"/>
        <end position="2407"/>
    </location>
</feature>
<dbReference type="InterPro" id="IPR009057">
    <property type="entry name" value="Homeodomain-like_sf"/>
</dbReference>
<dbReference type="Pfam" id="PF25954">
    <property type="entry name" value="Beta-barrel_RND_2"/>
    <property type="match status" value="1"/>
</dbReference>
<dbReference type="Gene3D" id="3.30.70.1440">
    <property type="entry name" value="Multidrug efflux transporter AcrB pore domain"/>
    <property type="match status" value="1"/>
</dbReference>
<feature type="transmembrane region" description="Helical" evidence="2">
    <location>
        <begin position="2070"/>
        <end position="2090"/>
    </location>
</feature>
<dbReference type="Gene3D" id="3.30.70.1320">
    <property type="entry name" value="Multidrug efflux transporter AcrB pore domain like"/>
    <property type="match status" value="1"/>
</dbReference>
<feature type="transmembrane region" description="Helical" evidence="2">
    <location>
        <begin position="915"/>
        <end position="938"/>
    </location>
</feature>
<keyword evidence="1" id="KW-0238">DNA-binding</keyword>
<dbReference type="Pfam" id="PF00440">
    <property type="entry name" value="TetR_N"/>
    <property type="match status" value="1"/>
</dbReference>
<feature type="transmembrane region" description="Helical" evidence="2">
    <location>
        <begin position="378"/>
        <end position="398"/>
    </location>
</feature>
<feature type="transmembrane region" description="Helical" evidence="2">
    <location>
        <begin position="1650"/>
        <end position="1667"/>
    </location>
</feature>
<dbReference type="InterPro" id="IPR001853">
    <property type="entry name" value="DSBA-like_thioredoxin_dom"/>
</dbReference>
<feature type="transmembrane region" description="Helical" evidence="2">
    <location>
        <begin position="449"/>
        <end position="470"/>
    </location>
</feature>
<evidence type="ECO:0000256" key="2">
    <source>
        <dbReference type="SAM" id="Phobius"/>
    </source>
</evidence>
<dbReference type="InterPro" id="IPR058792">
    <property type="entry name" value="Beta-barrel_RND_2"/>
</dbReference>
<feature type="transmembrane region" description="Helical" evidence="2">
    <location>
        <begin position="482"/>
        <end position="503"/>
    </location>
</feature>
<dbReference type="Gene3D" id="2.40.420.20">
    <property type="match status" value="1"/>
</dbReference>
<protein>
    <submittedName>
        <fullName evidence="4">MdtC protein</fullName>
    </submittedName>
</protein>
<evidence type="ECO:0000313" key="5">
    <source>
        <dbReference type="Proteomes" id="UP000601435"/>
    </source>
</evidence>
<feature type="transmembrane region" description="Helical" evidence="2">
    <location>
        <begin position="2001"/>
        <end position="2021"/>
    </location>
</feature>
<dbReference type="Gene3D" id="3.30.2090.10">
    <property type="entry name" value="Multidrug efflux transporter AcrB TolC docking domain, DN and DC subdomains"/>
    <property type="match status" value="4"/>
</dbReference>
<dbReference type="PROSITE" id="PS50977">
    <property type="entry name" value="HTH_TETR_2"/>
    <property type="match status" value="1"/>
</dbReference>
<dbReference type="Gene3D" id="3.20.20.140">
    <property type="entry name" value="Metal-dependent hydrolases"/>
    <property type="match status" value="1"/>
</dbReference>
<dbReference type="GO" id="GO:0016491">
    <property type="term" value="F:oxidoreductase activity"/>
    <property type="evidence" value="ECO:0007669"/>
    <property type="project" value="InterPro"/>
</dbReference>
<dbReference type="GO" id="GO:0016787">
    <property type="term" value="F:hydrolase activity"/>
    <property type="evidence" value="ECO:0007669"/>
    <property type="project" value="InterPro"/>
</dbReference>
<dbReference type="InterPro" id="IPR001036">
    <property type="entry name" value="Acrflvin-R"/>
</dbReference>
<accession>A0A812Q669</accession>
<dbReference type="InterPro" id="IPR036249">
    <property type="entry name" value="Thioredoxin-like_sf"/>
</dbReference>
<keyword evidence="2" id="KW-1133">Transmembrane helix</keyword>
<feature type="transmembrane region" description="Helical" evidence="2">
    <location>
        <begin position="20"/>
        <end position="37"/>
    </location>
</feature>
<evidence type="ECO:0000256" key="1">
    <source>
        <dbReference type="ARBA" id="ARBA00023125"/>
    </source>
</evidence>
<dbReference type="SUPFAM" id="SSF82866">
    <property type="entry name" value="Multidrug efflux transporter AcrB transmembrane domain"/>
    <property type="match status" value="4"/>
</dbReference>
<dbReference type="Gene3D" id="1.20.1640.10">
    <property type="entry name" value="Multidrug efflux transporter AcrB transmembrane domain"/>
    <property type="match status" value="4"/>
</dbReference>
<proteinExistence type="predicted"/>
<dbReference type="NCBIfam" id="TIGR01730">
    <property type="entry name" value="RND_mfp"/>
    <property type="match status" value="1"/>
</dbReference>
<reference evidence="4" key="1">
    <citation type="submission" date="2021-02" db="EMBL/GenBank/DDBJ databases">
        <authorList>
            <person name="Dougan E. K."/>
            <person name="Rhodes N."/>
            <person name="Thang M."/>
            <person name="Chan C."/>
        </authorList>
    </citation>
    <scope>NUCLEOTIDE SEQUENCE</scope>
</reference>
<dbReference type="SUPFAM" id="SSF51556">
    <property type="entry name" value="Metallo-dependent hydrolases"/>
    <property type="match status" value="1"/>
</dbReference>
<evidence type="ECO:0000259" key="3">
    <source>
        <dbReference type="PROSITE" id="PS50977"/>
    </source>
</evidence>
<dbReference type="GO" id="GO:0005886">
    <property type="term" value="C:plasma membrane"/>
    <property type="evidence" value="ECO:0007669"/>
    <property type="project" value="TreeGrafter"/>
</dbReference>
<dbReference type="GO" id="GO:0003677">
    <property type="term" value="F:DNA binding"/>
    <property type="evidence" value="ECO:0007669"/>
    <property type="project" value="UniProtKB-KW"/>
</dbReference>
<feature type="transmembrane region" description="Helical" evidence="2">
    <location>
        <begin position="350"/>
        <end position="372"/>
    </location>
</feature>
<feature type="transmembrane region" description="Helical" evidence="2">
    <location>
        <begin position="892"/>
        <end position="909"/>
    </location>
</feature>
<dbReference type="SUPFAM" id="SSF52833">
    <property type="entry name" value="Thioredoxin-like"/>
    <property type="match status" value="1"/>
</dbReference>
<dbReference type="GO" id="GO:0042910">
    <property type="term" value="F:xenobiotic transmembrane transporter activity"/>
    <property type="evidence" value="ECO:0007669"/>
    <property type="project" value="TreeGrafter"/>
</dbReference>
<feature type="transmembrane region" description="Helical" evidence="2">
    <location>
        <begin position="1976"/>
        <end position="1995"/>
    </location>
</feature>
<keyword evidence="2" id="KW-0812">Transmembrane</keyword>
<dbReference type="SUPFAM" id="SSF46689">
    <property type="entry name" value="Homeodomain-like"/>
    <property type="match status" value="1"/>
</dbReference>
<dbReference type="SUPFAM" id="SSF82714">
    <property type="entry name" value="Multidrug efflux transporter AcrB TolC docking domain, DN and DC subdomains"/>
    <property type="match status" value="3"/>
</dbReference>
<dbReference type="Pfam" id="PF17937">
    <property type="entry name" value="TetR_C_28"/>
    <property type="match status" value="1"/>
</dbReference>
<keyword evidence="5" id="KW-1185">Reference proteome</keyword>
<dbReference type="SUPFAM" id="SSF82693">
    <property type="entry name" value="Multidrug efflux transporter AcrB pore domain, PN1, PN2, PC1 and PC2 subdomains"/>
    <property type="match status" value="5"/>
</dbReference>
<evidence type="ECO:0000313" key="4">
    <source>
        <dbReference type="EMBL" id="CAE7366014.1"/>
    </source>
</evidence>
<gene>
    <name evidence="4" type="primary">mdtC</name>
    <name evidence="4" type="ORF">SNEC2469_LOCUS9715</name>
</gene>
<feature type="transmembrane region" description="Helical" evidence="2">
    <location>
        <begin position="541"/>
        <end position="563"/>
    </location>
</feature>
<dbReference type="Pfam" id="PF01323">
    <property type="entry name" value="DSBA"/>
    <property type="match status" value="1"/>
</dbReference>
<sequence length="3107" mass="339887">MAEKVGLIPRIVSASLSGGLPVLVLITALGMGTFALLQTPREEEPQIVVPMSDIIISAPTLSARQVERLVTTPLEKILTQIDGVEHVYSTSEDGGAVVTTRFYVGEDREDSLVKLYNKIFSNQDLIPQAVASWVIKPVEIDDVPIVIATLWSDTPAIDDYELRRLADELAISLQAVTDTNRIEVIGGRTREFRVDLDPTAMVARQTDIADILFALSASNIRSPAGNLQLANEEIIVETDARIRDINTLAQLTVNVLDGVPVPLEDVADVIDGPPAPTSYHWIGFGPAHAQHGAQQYPAVHIAIAKKKGSNAVKVAQDLGEHLNKAARELFPAGVHFETTRDYGATADQKIGDLVSSLGVAVATVVVLIGFILGWRAALVVALAVPICYGLTLTLGYFAGYTINRVTLFALILALGLLVDDPITGVDNIERHLGRTTSSGSDIVNAMSEIRMPLLMSTLAVIIAFAPMSFITGMMGPYMSPMAFNVPIAVVMSTVVAFLVTPWLGSLLLKPKPGGQPISRDGLYGVYERLLRPMLGSRRKSWIFLGVTALLFVLALSLPLLRLVPLKLLPYDNKNEFQIVVDAPESMSVENTEAVVANIATYLQNVPEVRTVSTFSGSHSPMDFNGLVRHYYLRGRPNEAELRVTLADKLARSDQSHALALRLRPELALIAQAHGVVVKLVEVPPGPPVVATLVAEHYGTPTTDYQTLIDASLFTAARLRQEPGVVDVDVSAAEPSLRHVFVPDQEKAGLSGISSQTIATALSIASLQVEGLPGIAKVRGRGGVTNAPTPMVALGELGSMQTLARDQPVYHKDLQRVTYTFAEVAGRVPAAIIYDIDADRDLHAGSTTLPRDVKQRTYFSPGGGLAWHLPAGVNLTWAGEGEWDITLRVFRDLGIAFAVAILGIFVVVRLQTSLSALTGIIMLSIPLTAVGIMPGFWFLNMVASGQVGEYADPVLFTATAMIGMIALAGIVVRNSLMLVEFVQQDLARGAPLTQALVNSGLARARPVLLTAGTTMLGNLVITLDPIFSGLAWAVIFGVLASTAFTLFIVAGTIQATSDTILASRIMATILRVNVRAGDSVSVDDVLIELDNEALLAVLEQRVQEAAAAKAALEEAQLYQTRTESLRAQGNVSIAALDQAVTATRRAAAFEEAAQRAVAEAKAAMNYAVIRAPMSGTVVEHFAEAGDMASPGQPLLKIFNPGQMRIEATLRESLIGYVQLGTELEAYVDAMGDKLVAVVEEIVPSSDPTSRTFVLKARLSNATGMFPGMFARLSIPVAEQENIWIPASAVQRAGQLTFVYVRGTGSDQRRFVRLGKTEADQVEVGVGIFGIRVFKHLGLTLQHENRRAEARLVSKKHRSGAAHLTIDAVATAAAVSKGGVLYHFPSKQALLEGMLECLVEQITTRTRTYRDANADEKNVALIARIIEQHEQTPEQKAMSRAILAAAAENPEMLTPARQEVRTAFKEAGDGSEALEIGWILLLAVEGLRFLEMLKLLPLLPLREGQAVSKGTLVAALDPTDFELAVREAEERLDKSRIFAPFDAFVARRYVDNRTKVRNGDKIVRLSDLSELKVIVSLSEELVATVTPERVISMTATFDFLPGQKFPLTYRENTGEANAVAQTFMVTFTMDRRNFDFPAISLNLARLSIDYPLYPWLLIIACIAGGLYGIDKVGRLEDPKFPLKQAYVVTVYPGASATETEQEVTDVIEAALQELPYIKRLTSKSLPGRSEVQVEIQERYDDDDVQQIWDELRRRVSEAAMRLPPGTQGPIVEDDFGDVYGILYAVFATGYLENEISDFARLLETGLNTVEHVAKVSTSGVPEEALFVELNHEQLVRLGLPTDAVFRSIGEENQVMPAASVAYGDRRLRLAHTNAFETEQAIGEMRIGRPGSIEFVRLGEVATIRRGPVEQPSEIIRHQGQRVFTVGVSVVDDQNVVEVGRAVDRRMREILDTLPIGVTYEPIYAQHTVVEDSLTEFQINLGLSILTVVAALCVFMGWRAGTVVGSVLLLTVLGTVSLMTFGGIELQRISLGALMIAMGMLVDNAIVVAEGMVTGVQRGLSARESAAASVQRTAFPLLGATVIGIAAFGPIGLADDNPGHFLRSLFQVVAISLLLSWVLAVTVGPLLGSYLLKANTAHSENALYSGWGYAWIFVLPRQKLNGLNHCCKQILKWLRVRDISNIDTTRVRVAELLQSESVDAELAVRPDAHVLRALAEQALNVYLTHDLIDRKTDWRQRELTLSPRFDESRARQVGISRNDLATATAFSTTGVRIGTYRDEDKLLPIVARAPRAELSDMRAVQDRQIWSSVQQAYVPLSQVITGVELDAEDSMIFRRERTRTIAAQANPPVGRNASRVFEAIRGEVEAIFLPPGYQLEWGGEYEANLEAMTTLTSKIPMALGIMLIVTVLMFGKIKQPLVIWLTVPMIICGVVVSLLATDLAFTFPSFLGFLSLSGMLIKNCIVLVDEIDKRLLEDDWSLETIALNSVYADEVLRVTPDGLDTAGLFKKANKERFRKNRDAGDRISLDFWLDTRHTNASVSYDTGFYRIAIMSSAGETSYAYGQFHIVLKNIYGQWKIVQDWDTAAIGGRPITADDFKRRQPARANFDVNVTWVHFPLHPDTPEGGISIEELFAGRDIDIEAMYTRMKTLMDEEGLAYGRRTHTYNSRLAQELGKWADTQTGGYAVHDALYKAYFVDGRNIGEPDVLVNIAADVGLPADAAREVLETRSFKMAVDADWAKSRQYGVTGVPTFVAGGYGVVGAQPYETLASLMEQGPMSIDENADIENWIAQEIPEDVIEPDLPIIDPHHHLWDLRNRNGMGFRQEVYLCEEISRDISASGHNIVQTVFAQCGAFYRSDGPQEMRCVGETEFVHGIAAMSRSGIYGPTRLCTGIFSTADLRAGSDVARVLEAHLHASEYFRGVRTAFPSDLNDNFLKGFAQLEKYNLSYDNWSPDFSRLPKLAELANRFPAVTVIVNHLGGRIDPNADDAELKAWQAAIDAVAACSNTVMKLGGAQMRVDDWEPPYHMHQASAPWSSDKFMQTLLPRYQYALEAFGPERCMFESNFPVDKDCISYRTLWNLFKKIANELGLSEAEKRDVFSGTAARAYRLTPP</sequence>
<dbReference type="Gene3D" id="3.30.70.1430">
    <property type="entry name" value="Multidrug efflux transporter AcrB pore domain"/>
    <property type="match status" value="3"/>
</dbReference>
<dbReference type="InterPro" id="IPR006680">
    <property type="entry name" value="Amidohydro-rel"/>
</dbReference>
<dbReference type="PRINTS" id="PR00702">
    <property type="entry name" value="ACRIFLAVINRP"/>
</dbReference>
<keyword evidence="2" id="KW-0472">Membrane</keyword>
<dbReference type="Pfam" id="PF00873">
    <property type="entry name" value="ACR_tran"/>
    <property type="match status" value="4"/>
</dbReference>
<feature type="transmembrane region" description="Helical" evidence="2">
    <location>
        <begin position="2414"/>
        <end position="2434"/>
    </location>
</feature>
<dbReference type="PANTHER" id="PTHR32063:SF16">
    <property type="entry name" value="CATION EFFLUX SYSTEM (ACRB_ACRD_ACRF FAMILY)"/>
    <property type="match status" value="1"/>
</dbReference>